<reference evidence="1" key="1">
    <citation type="journal article" date="2014" name="Front. Microbiol.">
        <title>High frequency of phylogenetically diverse reductive dehalogenase-homologous genes in deep subseafloor sedimentary metagenomes.</title>
        <authorList>
            <person name="Kawai M."/>
            <person name="Futagami T."/>
            <person name="Toyoda A."/>
            <person name="Takaki Y."/>
            <person name="Nishi S."/>
            <person name="Hori S."/>
            <person name="Arai W."/>
            <person name="Tsubouchi T."/>
            <person name="Morono Y."/>
            <person name="Uchiyama I."/>
            <person name="Ito T."/>
            <person name="Fujiyama A."/>
            <person name="Inagaki F."/>
            <person name="Takami H."/>
        </authorList>
    </citation>
    <scope>NUCLEOTIDE SEQUENCE</scope>
    <source>
        <strain evidence="1">Expedition CK06-06</strain>
    </source>
</reference>
<feature type="non-terminal residue" evidence="1">
    <location>
        <position position="1"/>
    </location>
</feature>
<gene>
    <name evidence="1" type="ORF">S12H4_25641</name>
</gene>
<name>X1SAH7_9ZZZZ</name>
<dbReference type="AlphaFoldDB" id="X1SAH7"/>
<comment type="caution">
    <text evidence="1">The sequence shown here is derived from an EMBL/GenBank/DDBJ whole genome shotgun (WGS) entry which is preliminary data.</text>
</comment>
<feature type="non-terminal residue" evidence="1">
    <location>
        <position position="302"/>
    </location>
</feature>
<evidence type="ECO:0000313" key="1">
    <source>
        <dbReference type="EMBL" id="GAI76121.1"/>
    </source>
</evidence>
<sequence length="302" mass="29089">TEATAAAALINAVASGAEPTTLASEIVATNLAGGSDPTAQVSTITFTGSPQVDDEITVTVAEAANPVAYTVVEADIGADDATTLANIAAKVAAALNADADAKGIVDATSAAAVVTLTADTAGLAGAFTVTSVVITPAPGSTSVSTVADDVVAAADEVDAVEEVSTITFSGSPQVGDVITVTVAGAANPVTYTVVSEDIDADDATTLANIAAKVAAAINDDAYAGVVVTAAAAASGAVVTLTADVPGLDGAFTLTSSVAGGTLAVADDETVGAADATGTTIGVIHALFKSDNGSYPPVVRFFL</sequence>
<proteinExistence type="predicted"/>
<accession>X1SAH7</accession>
<dbReference type="EMBL" id="BARW01014471">
    <property type="protein sequence ID" value="GAI76121.1"/>
    <property type="molecule type" value="Genomic_DNA"/>
</dbReference>
<protein>
    <submittedName>
        <fullName evidence="1">Uncharacterized protein</fullName>
    </submittedName>
</protein>
<organism evidence="1">
    <name type="scientific">marine sediment metagenome</name>
    <dbReference type="NCBI Taxonomy" id="412755"/>
    <lineage>
        <taxon>unclassified sequences</taxon>
        <taxon>metagenomes</taxon>
        <taxon>ecological metagenomes</taxon>
    </lineage>
</organism>